<dbReference type="GO" id="GO:0005615">
    <property type="term" value="C:extracellular space"/>
    <property type="evidence" value="ECO:0007669"/>
    <property type="project" value="TreeGrafter"/>
</dbReference>
<evidence type="ECO:0008006" key="7">
    <source>
        <dbReference type="Google" id="ProtNLM"/>
    </source>
</evidence>
<accession>A0AAW1D0K0</accession>
<keyword evidence="6" id="KW-1185">Reference proteome</keyword>
<dbReference type="PANTHER" id="PTHR11008">
    <property type="entry name" value="PROTEIN TAKEOUT-LIKE PROTEIN"/>
    <property type="match status" value="1"/>
</dbReference>
<dbReference type="Proteomes" id="UP001461498">
    <property type="component" value="Unassembled WGS sequence"/>
</dbReference>
<comment type="similarity">
    <text evidence="3">Belongs to the TO family.</text>
</comment>
<keyword evidence="1 4" id="KW-0732">Signal</keyword>
<dbReference type="AlphaFoldDB" id="A0AAW1D0K0"/>
<dbReference type="FunFam" id="3.15.10.30:FF:000001">
    <property type="entry name" value="Takeout-like protein 1"/>
    <property type="match status" value="1"/>
</dbReference>
<evidence type="ECO:0000256" key="3">
    <source>
        <dbReference type="ARBA" id="ARBA00060902"/>
    </source>
</evidence>
<evidence type="ECO:0000256" key="2">
    <source>
        <dbReference type="ARBA" id="ARBA00023108"/>
    </source>
</evidence>
<dbReference type="EMBL" id="JAPXFL010000007">
    <property type="protein sequence ID" value="KAK9504237.1"/>
    <property type="molecule type" value="Genomic_DNA"/>
</dbReference>
<reference evidence="5 6" key="1">
    <citation type="submission" date="2022-12" db="EMBL/GenBank/DDBJ databases">
        <title>Chromosome-level genome assembly of true bugs.</title>
        <authorList>
            <person name="Ma L."/>
            <person name="Li H."/>
        </authorList>
    </citation>
    <scope>NUCLEOTIDE SEQUENCE [LARGE SCALE GENOMIC DNA]</scope>
    <source>
        <strain evidence="5">Lab_2022b</strain>
    </source>
</reference>
<dbReference type="InterPro" id="IPR038606">
    <property type="entry name" value="To_sf"/>
</dbReference>
<name>A0AAW1D0K0_9HEMI</name>
<dbReference type="PANTHER" id="PTHR11008:SF41">
    <property type="entry name" value="RE70318P"/>
    <property type="match status" value="1"/>
</dbReference>
<feature type="signal peptide" evidence="4">
    <location>
        <begin position="1"/>
        <end position="22"/>
    </location>
</feature>
<evidence type="ECO:0000256" key="4">
    <source>
        <dbReference type="SAM" id="SignalP"/>
    </source>
</evidence>
<evidence type="ECO:0000256" key="1">
    <source>
        <dbReference type="ARBA" id="ARBA00022729"/>
    </source>
</evidence>
<proteinExistence type="inferred from homology"/>
<sequence>MDRRIIGLTLIVICILVGIAQGEQRELCSLSAKNLPQCLITSIQSIIPILVKGIPRYGANPMDPMHIDKLDLSHSPGKTLNVKHKFTNVEISGLGSAVIRHVRLNPQKVEVDVNAILSKPVVLTGNYISQGKIISLPIRGGGKFNITLVNMRAVLKMKGHEINKNGKRHIVLDSVKFPFKIDKMILNFENLLRGNKLLSETLNNVLNENWEAVLLDMKPSFEEAIGSAFQDFANKILSRVPVSSLVQD</sequence>
<dbReference type="Pfam" id="PF06585">
    <property type="entry name" value="JHBP"/>
    <property type="match status" value="1"/>
</dbReference>
<dbReference type="SMART" id="SM00700">
    <property type="entry name" value="JHBP"/>
    <property type="match status" value="1"/>
</dbReference>
<dbReference type="GO" id="GO:0007623">
    <property type="term" value="P:circadian rhythm"/>
    <property type="evidence" value="ECO:0007669"/>
    <property type="project" value="UniProtKB-ARBA"/>
</dbReference>
<feature type="chain" id="PRO_5044717638" description="Protein takeout" evidence="4">
    <location>
        <begin position="23"/>
        <end position="248"/>
    </location>
</feature>
<keyword evidence="2" id="KW-0090">Biological rhythms</keyword>
<dbReference type="EMBL" id="JAPXFL010000007">
    <property type="protein sequence ID" value="KAK9504236.1"/>
    <property type="molecule type" value="Genomic_DNA"/>
</dbReference>
<comment type="caution">
    <text evidence="5">The sequence shown here is derived from an EMBL/GenBank/DDBJ whole genome shotgun (WGS) entry which is preliminary data.</text>
</comment>
<evidence type="ECO:0000313" key="5">
    <source>
        <dbReference type="EMBL" id="KAK9504236.1"/>
    </source>
</evidence>
<dbReference type="Gene3D" id="3.15.10.30">
    <property type="entry name" value="Haemolymph juvenile hormone binding protein"/>
    <property type="match status" value="1"/>
</dbReference>
<evidence type="ECO:0000313" key="6">
    <source>
        <dbReference type="Proteomes" id="UP001461498"/>
    </source>
</evidence>
<protein>
    <recommendedName>
        <fullName evidence="7">Protein takeout</fullName>
    </recommendedName>
</protein>
<dbReference type="InterPro" id="IPR010562">
    <property type="entry name" value="Haemolymph_juvenile_hormone-bd"/>
</dbReference>
<organism evidence="5 6">
    <name type="scientific">Rhynocoris fuscipes</name>
    <dbReference type="NCBI Taxonomy" id="488301"/>
    <lineage>
        <taxon>Eukaryota</taxon>
        <taxon>Metazoa</taxon>
        <taxon>Ecdysozoa</taxon>
        <taxon>Arthropoda</taxon>
        <taxon>Hexapoda</taxon>
        <taxon>Insecta</taxon>
        <taxon>Pterygota</taxon>
        <taxon>Neoptera</taxon>
        <taxon>Paraneoptera</taxon>
        <taxon>Hemiptera</taxon>
        <taxon>Heteroptera</taxon>
        <taxon>Panheteroptera</taxon>
        <taxon>Cimicomorpha</taxon>
        <taxon>Reduviidae</taxon>
        <taxon>Harpactorinae</taxon>
        <taxon>Harpactorini</taxon>
        <taxon>Rhynocoris</taxon>
    </lineage>
</organism>
<gene>
    <name evidence="5" type="ORF">O3M35_010612</name>
</gene>